<keyword evidence="2" id="KW-1185">Reference proteome</keyword>
<reference evidence="1 2" key="2">
    <citation type="submission" date="2008-10" db="EMBL/GenBank/DDBJ databases">
        <authorList>
            <person name="Fulton L."/>
            <person name="Clifton S."/>
            <person name="Fulton B."/>
            <person name="Xu J."/>
            <person name="Minx P."/>
            <person name="Pepin K.H."/>
            <person name="Johnson M."/>
            <person name="Thiruvilangam P."/>
            <person name="Bhonagiri V."/>
            <person name="Nash W.E."/>
            <person name="Mardis E.R."/>
            <person name="Wilson R.K."/>
        </authorList>
    </citation>
    <scope>NUCLEOTIDE SEQUENCE [LARGE SCALE GENOMIC DNA]</scope>
    <source>
        <strain evidence="1 2">DSM 13279</strain>
    </source>
</reference>
<reference evidence="1 2" key="1">
    <citation type="submission" date="2008-10" db="EMBL/GenBank/DDBJ databases">
        <title>Draft genome sequence of Collinsella stercoris (DSM 13279).</title>
        <authorList>
            <person name="Sudarsanam P."/>
            <person name="Ley R."/>
            <person name="Guruge J."/>
            <person name="Turnbaugh P.J."/>
            <person name="Mahowald M."/>
            <person name="Liep D."/>
            <person name="Gordon J."/>
        </authorList>
    </citation>
    <scope>NUCLEOTIDE SEQUENCE [LARGE SCALE GENOMIC DNA]</scope>
    <source>
        <strain evidence="1 2">DSM 13279</strain>
    </source>
</reference>
<proteinExistence type="predicted"/>
<dbReference type="OrthoDB" id="3236405at2"/>
<dbReference type="GeneID" id="98002734"/>
<dbReference type="Proteomes" id="UP000003560">
    <property type="component" value="Unassembled WGS sequence"/>
</dbReference>
<dbReference type="AlphaFoldDB" id="B6G8K4"/>
<protein>
    <submittedName>
        <fullName evidence="1">Uncharacterized protein</fullName>
    </submittedName>
</protein>
<dbReference type="EMBL" id="ABXJ01000022">
    <property type="protein sequence ID" value="EEA91389.1"/>
    <property type="molecule type" value="Genomic_DNA"/>
</dbReference>
<sequence>MLKKSLMFALAGCLALTGLTGCQQQKDPGPDYADDEAMEIIAESVMARADLVDKYEEDGVDTTSMKSLQQYIDIEREHVDKLRTRVFEDTEMQESVLAYINTLDDADKALENNPVTSAEFYKEWNSIYDKRSMLLKEFVDEYGLKVDEKHQEVFDEMIANGAAATKKSQIDEALETLMSSVTFEKQNDGYGLITYVAIVENTTGVDFGNVSMTLGLYDADGVRVQDAYLSTTSWPAGEKVKFETISEVDAVETRVAIDYYEVAE</sequence>
<dbReference type="PROSITE" id="PS51257">
    <property type="entry name" value="PROKAR_LIPOPROTEIN"/>
    <property type="match status" value="1"/>
</dbReference>
<dbReference type="InterPro" id="IPR047676">
    <property type="entry name" value="FxLYD_dom"/>
</dbReference>
<comment type="caution">
    <text evidence="1">The sequence shown here is derived from an EMBL/GenBank/DDBJ whole genome shotgun (WGS) entry which is preliminary data.</text>
</comment>
<name>B6G8K4_9ACTN</name>
<dbReference type="RefSeq" id="WP_006720057.1">
    <property type="nucleotide sequence ID" value="NZ_CP085935.1"/>
</dbReference>
<accession>B6G8K4</accession>
<organism evidence="1 2">
    <name type="scientific">Collinsella stercoris DSM 13279</name>
    <dbReference type="NCBI Taxonomy" id="445975"/>
    <lineage>
        <taxon>Bacteria</taxon>
        <taxon>Bacillati</taxon>
        <taxon>Actinomycetota</taxon>
        <taxon>Coriobacteriia</taxon>
        <taxon>Coriobacteriales</taxon>
        <taxon>Coriobacteriaceae</taxon>
        <taxon>Collinsella</taxon>
    </lineage>
</organism>
<dbReference type="STRING" id="445975.COLSTE_00395"/>
<dbReference type="NCBIfam" id="NF038353">
    <property type="entry name" value="FxLYD_dom"/>
    <property type="match status" value="1"/>
</dbReference>
<evidence type="ECO:0000313" key="2">
    <source>
        <dbReference type="Proteomes" id="UP000003560"/>
    </source>
</evidence>
<evidence type="ECO:0000313" key="1">
    <source>
        <dbReference type="EMBL" id="EEA91389.1"/>
    </source>
</evidence>
<dbReference type="eggNOG" id="ENOG50337J0">
    <property type="taxonomic scope" value="Bacteria"/>
</dbReference>
<gene>
    <name evidence="1" type="ORF">COLSTE_00395</name>
</gene>
<dbReference type="HOGENOM" id="CLU_072071_0_0_11"/>